<accession>A0A8H6C908</accession>
<evidence type="ECO:0000313" key="3">
    <source>
        <dbReference type="Proteomes" id="UP000593566"/>
    </source>
</evidence>
<keyword evidence="3" id="KW-1185">Reference proteome</keyword>
<dbReference type="InterPro" id="IPR001810">
    <property type="entry name" value="F-box_dom"/>
</dbReference>
<sequence>MAASNIPPAFIATVPQEILQMIFRSLARPELKSVRLVSKEFDNAAKVFLFRQIPSRRNMDSFCKVRLIRSKPHLAKFVKALAYSGKTLWHGDGEADYGRWYQERIGQGQMASQQCDEIERRMESVTTDELHQYYQRFCRYYHGEEIEAFWDCGHQLWS</sequence>
<name>A0A8H6C908_9LECA</name>
<dbReference type="EMBL" id="JACCJB010000020">
    <property type="protein sequence ID" value="KAF6219085.1"/>
    <property type="molecule type" value="Genomic_DNA"/>
</dbReference>
<dbReference type="SUPFAM" id="SSF81383">
    <property type="entry name" value="F-box domain"/>
    <property type="match status" value="1"/>
</dbReference>
<proteinExistence type="predicted"/>
<gene>
    <name evidence="2" type="ORF">HO133_004910</name>
</gene>
<evidence type="ECO:0000313" key="2">
    <source>
        <dbReference type="EMBL" id="KAF6219085.1"/>
    </source>
</evidence>
<dbReference type="RefSeq" id="XP_037148520.1">
    <property type="nucleotide sequence ID" value="XM_037295822.1"/>
</dbReference>
<comment type="caution">
    <text evidence="2">The sequence shown here is derived from an EMBL/GenBank/DDBJ whole genome shotgun (WGS) entry which is preliminary data.</text>
</comment>
<dbReference type="PROSITE" id="PS50181">
    <property type="entry name" value="FBOX"/>
    <property type="match status" value="1"/>
</dbReference>
<organism evidence="2 3">
    <name type="scientific">Letharia lupina</name>
    <dbReference type="NCBI Taxonomy" id="560253"/>
    <lineage>
        <taxon>Eukaryota</taxon>
        <taxon>Fungi</taxon>
        <taxon>Dikarya</taxon>
        <taxon>Ascomycota</taxon>
        <taxon>Pezizomycotina</taxon>
        <taxon>Lecanoromycetes</taxon>
        <taxon>OSLEUM clade</taxon>
        <taxon>Lecanoromycetidae</taxon>
        <taxon>Lecanorales</taxon>
        <taxon>Lecanorineae</taxon>
        <taxon>Parmeliaceae</taxon>
        <taxon>Letharia</taxon>
    </lineage>
</organism>
<dbReference type="InterPro" id="IPR036047">
    <property type="entry name" value="F-box-like_dom_sf"/>
</dbReference>
<reference evidence="2 3" key="1">
    <citation type="journal article" date="2020" name="Genomics">
        <title>Complete, high-quality genomes from long-read metagenomic sequencing of two wolf lichen thalli reveals enigmatic genome architecture.</title>
        <authorList>
            <person name="McKenzie S.K."/>
            <person name="Walston R.F."/>
            <person name="Allen J.L."/>
        </authorList>
    </citation>
    <scope>NUCLEOTIDE SEQUENCE [LARGE SCALE GENOMIC DNA]</scope>
    <source>
        <strain evidence="2">WasteWater1</strain>
    </source>
</reference>
<feature type="domain" description="F-box" evidence="1">
    <location>
        <begin position="8"/>
        <end position="53"/>
    </location>
</feature>
<dbReference type="AlphaFoldDB" id="A0A8H6C908"/>
<protein>
    <recommendedName>
        <fullName evidence="1">F-box domain-containing protein</fullName>
    </recommendedName>
</protein>
<dbReference type="Proteomes" id="UP000593566">
    <property type="component" value="Unassembled WGS sequence"/>
</dbReference>
<evidence type="ECO:0000259" key="1">
    <source>
        <dbReference type="PROSITE" id="PS50181"/>
    </source>
</evidence>
<dbReference type="GeneID" id="59333316"/>